<dbReference type="GO" id="GO:0044773">
    <property type="term" value="P:mitotic DNA damage checkpoint signaling"/>
    <property type="evidence" value="ECO:0007669"/>
    <property type="project" value="TreeGrafter"/>
</dbReference>
<gene>
    <name evidence="3" type="ORF">GGI25_000949</name>
</gene>
<accession>A0A9W8L0H9</accession>
<evidence type="ECO:0000313" key="3">
    <source>
        <dbReference type="EMBL" id="KAJ2680061.1"/>
    </source>
</evidence>
<dbReference type="SUPFAM" id="SSF56112">
    <property type="entry name" value="Protein kinase-like (PK-like)"/>
    <property type="match status" value="1"/>
</dbReference>
<dbReference type="GO" id="GO:0005634">
    <property type="term" value="C:nucleus"/>
    <property type="evidence" value="ECO:0007669"/>
    <property type="project" value="TreeGrafter"/>
</dbReference>
<evidence type="ECO:0000256" key="1">
    <source>
        <dbReference type="SAM" id="MobiDB-lite"/>
    </source>
</evidence>
<feature type="region of interest" description="Disordered" evidence="1">
    <location>
        <begin position="844"/>
        <end position="871"/>
    </location>
</feature>
<dbReference type="GO" id="GO:0004674">
    <property type="term" value="F:protein serine/threonine kinase activity"/>
    <property type="evidence" value="ECO:0007669"/>
    <property type="project" value="TreeGrafter"/>
</dbReference>
<organism evidence="3 4">
    <name type="scientific">Coemansia spiralis</name>
    <dbReference type="NCBI Taxonomy" id="417178"/>
    <lineage>
        <taxon>Eukaryota</taxon>
        <taxon>Fungi</taxon>
        <taxon>Fungi incertae sedis</taxon>
        <taxon>Zoopagomycota</taxon>
        <taxon>Kickxellomycotina</taxon>
        <taxon>Kickxellomycetes</taxon>
        <taxon>Kickxellales</taxon>
        <taxon>Kickxellaceae</taxon>
        <taxon>Coemansia</taxon>
    </lineage>
</organism>
<feature type="region of interest" description="Disordered" evidence="1">
    <location>
        <begin position="570"/>
        <end position="591"/>
    </location>
</feature>
<evidence type="ECO:0000313" key="4">
    <source>
        <dbReference type="Proteomes" id="UP001151518"/>
    </source>
</evidence>
<feature type="compositionally biased region" description="Polar residues" evidence="1">
    <location>
        <begin position="570"/>
        <end position="582"/>
    </location>
</feature>
<dbReference type="Gene3D" id="1.10.510.10">
    <property type="entry name" value="Transferase(Phosphotransferase) domain 1"/>
    <property type="match status" value="2"/>
</dbReference>
<feature type="region of interest" description="Disordered" evidence="1">
    <location>
        <begin position="24"/>
        <end position="54"/>
    </location>
</feature>
<feature type="domain" description="Protein kinase" evidence="2">
    <location>
        <begin position="267"/>
        <end position="832"/>
    </location>
</feature>
<dbReference type="PROSITE" id="PS50011">
    <property type="entry name" value="PROTEIN_KINASE_DOM"/>
    <property type="match status" value="1"/>
</dbReference>
<sequence length="1028" mass="112752">MEHSNPNSSGSCYRHRRNSDVFLEKTLSRHSSLSDGDASSEDDDEASSGSSFSVSCRVSSKEQLCSHANGREDTRYITGASDSNDESSSASGCNGIRTAQMLECNRDSPRAAVGQHCLPLKRGKHRPLSRNHSSSMHYHHHYYRANSGLVSAATHEINLPAARVSNSEVTSPSHLNKNTATAYIHESIRSNTQDVPMSSAKALHIFDTVFASGSGPSGKGEETAEETKQQFMEHDSSMSCKHCAFEEMVISHEAAAKGVVAQHGGHTELRMNLGNGRNAIYVAPCERHLECPLDRMGKYLIHTNKSKIMTDMSKVEFGIRVDGWKRVVFKTVNDPELSERELHFHRKVAAITHSEHLVQLLDDFTDNSNKHVMVFPRMNTAEIYGHELYDIAYIARQLFTALEDLHALGIAHLDITPTNLMSDPNDTSHVEVIDFGLACDISTAKNGYLPSRGTCGFVAPEVLSGQSRDLRADIYSAGVVVGMMLQKYLPAVNLRLLGGPLVRSDTTDMIITQLDALLEAYKYEPEPVSFIYCNTTYVQPQPYSFVTNSPAVCSSAASGRTCTTNSQTVVQPLSHSPTSSNALRKDARSRCSHNYSDKDNEAAAFAAAYTGEASLFGGYSSFSDDDNDETSTSERWGTNNCSTYYDRRSNGVSINGRTDCTGPHSERLSSYINSSGPESGYVGSECDSGCNGKYYTSSPNNTPVYSRSFNGSKPYHLPETSSLDEILGNTSHSSSNIRYANNAPSVARHSLPIGSSGLGPSSSYRTASIRQSISIQSSSSSTTNESNCNYHVKRPGRVPVAVLHAADLLRWVLQANPQCRPTALQALEHPFLAFIEIKSHKRRLSSNDSPASLTGSPEETSGISSSDNFNLPQQEKTHYFNRKLKSKQNVFNSLRGHSAAAPHLNGTDHSDSGVASEHTSCIGSPVLPEHSCSPYTVAPTNAKDSTDTSAVAYNVAQRDKGMFKNSAQKDIRLWESEMHSRLSHYSPMYGDRGIDHESSYSNSSYDHVRDEVNNFYSNNYNDITSYFY</sequence>
<reference evidence="3" key="1">
    <citation type="submission" date="2022-07" db="EMBL/GenBank/DDBJ databases">
        <title>Phylogenomic reconstructions and comparative analyses of Kickxellomycotina fungi.</title>
        <authorList>
            <person name="Reynolds N.K."/>
            <person name="Stajich J.E."/>
            <person name="Barry K."/>
            <person name="Grigoriev I.V."/>
            <person name="Crous P."/>
            <person name="Smith M.E."/>
        </authorList>
    </citation>
    <scope>NUCLEOTIDE SEQUENCE</scope>
    <source>
        <strain evidence="3">NRRL 3115</strain>
    </source>
</reference>
<dbReference type="PANTHER" id="PTHR44167">
    <property type="entry name" value="OVARIAN-SPECIFIC SERINE/THREONINE-PROTEIN KINASE LOK-RELATED"/>
    <property type="match status" value="1"/>
</dbReference>
<dbReference type="GO" id="GO:0005524">
    <property type="term" value="F:ATP binding"/>
    <property type="evidence" value="ECO:0007669"/>
    <property type="project" value="InterPro"/>
</dbReference>
<evidence type="ECO:0000259" key="2">
    <source>
        <dbReference type="PROSITE" id="PS50011"/>
    </source>
</evidence>
<feature type="compositionally biased region" description="Polar residues" evidence="1">
    <location>
        <begin position="846"/>
        <end position="871"/>
    </location>
</feature>
<dbReference type="SMART" id="SM00220">
    <property type="entry name" value="S_TKc"/>
    <property type="match status" value="1"/>
</dbReference>
<dbReference type="InterPro" id="IPR000719">
    <property type="entry name" value="Prot_kinase_dom"/>
</dbReference>
<dbReference type="InterPro" id="IPR011009">
    <property type="entry name" value="Kinase-like_dom_sf"/>
</dbReference>
<dbReference type="OrthoDB" id="4062651at2759"/>
<dbReference type="PANTHER" id="PTHR44167:SF24">
    <property type="entry name" value="SERINE_THREONINE-PROTEIN KINASE CHK2"/>
    <property type="match status" value="1"/>
</dbReference>
<comment type="caution">
    <text evidence="3">The sequence shown here is derived from an EMBL/GenBank/DDBJ whole genome shotgun (WGS) entry which is preliminary data.</text>
</comment>
<proteinExistence type="predicted"/>
<dbReference type="EMBL" id="JANBTW010000007">
    <property type="protein sequence ID" value="KAJ2680061.1"/>
    <property type="molecule type" value="Genomic_DNA"/>
</dbReference>
<dbReference type="Pfam" id="PF00069">
    <property type="entry name" value="Pkinase"/>
    <property type="match status" value="1"/>
</dbReference>
<feature type="region of interest" description="Disordered" evidence="1">
    <location>
        <begin position="898"/>
        <end position="921"/>
    </location>
</feature>
<name>A0A9W8L0H9_9FUNG</name>
<dbReference type="Proteomes" id="UP001151518">
    <property type="component" value="Unassembled WGS sequence"/>
</dbReference>
<protein>
    <recommendedName>
        <fullName evidence="2">Protein kinase domain-containing protein</fullName>
    </recommendedName>
</protein>
<dbReference type="AlphaFoldDB" id="A0A9W8L0H9"/>